<dbReference type="OrthoDB" id="9785164at2"/>
<keyword evidence="3" id="KW-0804">Transcription</keyword>
<keyword evidence="7" id="KW-1185">Reference proteome</keyword>
<dbReference type="Pfam" id="PF00440">
    <property type="entry name" value="TetR_N"/>
    <property type="match status" value="1"/>
</dbReference>
<dbReference type="InterPro" id="IPR050624">
    <property type="entry name" value="HTH-type_Tx_Regulator"/>
</dbReference>
<feature type="DNA-binding region" description="H-T-H motif" evidence="4">
    <location>
        <begin position="31"/>
        <end position="50"/>
    </location>
</feature>
<evidence type="ECO:0000256" key="3">
    <source>
        <dbReference type="ARBA" id="ARBA00023163"/>
    </source>
</evidence>
<dbReference type="GO" id="GO:0045892">
    <property type="term" value="P:negative regulation of DNA-templated transcription"/>
    <property type="evidence" value="ECO:0007669"/>
    <property type="project" value="UniProtKB-ARBA"/>
</dbReference>
<evidence type="ECO:0000256" key="2">
    <source>
        <dbReference type="ARBA" id="ARBA00023125"/>
    </source>
</evidence>
<dbReference type="FunFam" id="1.10.10.60:FF:000141">
    <property type="entry name" value="TetR family transcriptional regulator"/>
    <property type="match status" value="1"/>
</dbReference>
<reference evidence="6 7" key="1">
    <citation type="submission" date="2017-03" db="EMBL/GenBank/DDBJ databases">
        <title>Genome sequence of Clostridium thermoalcaliphilum DSM 7309.</title>
        <authorList>
            <person name="Poehlein A."/>
            <person name="Daniel R."/>
        </authorList>
    </citation>
    <scope>NUCLEOTIDE SEQUENCE [LARGE SCALE GENOMIC DNA]</scope>
    <source>
        <strain evidence="6 7">DSM 7309</strain>
    </source>
</reference>
<dbReference type="Proteomes" id="UP000190140">
    <property type="component" value="Unassembled WGS sequence"/>
</dbReference>
<evidence type="ECO:0000313" key="6">
    <source>
        <dbReference type="EMBL" id="OPJ55147.1"/>
    </source>
</evidence>
<dbReference type="InterPro" id="IPR009057">
    <property type="entry name" value="Homeodomain-like_sf"/>
</dbReference>
<organism evidence="6 7">
    <name type="scientific">Alkalithermobacter paradoxus</name>
    <dbReference type="NCBI Taxonomy" id="29349"/>
    <lineage>
        <taxon>Bacteria</taxon>
        <taxon>Bacillati</taxon>
        <taxon>Bacillota</taxon>
        <taxon>Clostridia</taxon>
        <taxon>Peptostreptococcales</taxon>
        <taxon>Tepidibacteraceae</taxon>
        <taxon>Alkalithermobacter</taxon>
    </lineage>
</organism>
<dbReference type="InterPro" id="IPR023772">
    <property type="entry name" value="DNA-bd_HTH_TetR-type_CS"/>
</dbReference>
<dbReference type="PANTHER" id="PTHR43479">
    <property type="entry name" value="ACREF/ENVCD OPERON REPRESSOR-RELATED"/>
    <property type="match status" value="1"/>
</dbReference>
<dbReference type="Gene3D" id="1.10.357.10">
    <property type="entry name" value="Tetracycline Repressor, domain 2"/>
    <property type="match status" value="1"/>
</dbReference>
<name>A0A1V4I6G5_9FIRM</name>
<evidence type="ECO:0000313" key="7">
    <source>
        <dbReference type="Proteomes" id="UP000190140"/>
    </source>
</evidence>
<dbReference type="SUPFAM" id="SSF46689">
    <property type="entry name" value="Homeodomain-like"/>
    <property type="match status" value="1"/>
</dbReference>
<dbReference type="RefSeq" id="WP_158080494.1">
    <property type="nucleotide sequence ID" value="NZ_MZGW01000007.1"/>
</dbReference>
<dbReference type="GO" id="GO:0003677">
    <property type="term" value="F:DNA binding"/>
    <property type="evidence" value="ECO:0007669"/>
    <property type="project" value="UniProtKB-UniRule"/>
</dbReference>
<dbReference type="AlphaFoldDB" id="A0A1V4I6G5"/>
<dbReference type="PRINTS" id="PR00455">
    <property type="entry name" value="HTHTETR"/>
</dbReference>
<dbReference type="InterPro" id="IPR001647">
    <property type="entry name" value="HTH_TetR"/>
</dbReference>
<dbReference type="EMBL" id="MZGW01000007">
    <property type="protein sequence ID" value="OPJ55147.1"/>
    <property type="molecule type" value="Genomic_DNA"/>
</dbReference>
<evidence type="ECO:0000256" key="4">
    <source>
        <dbReference type="PROSITE-ProRule" id="PRU00335"/>
    </source>
</evidence>
<evidence type="ECO:0000256" key="1">
    <source>
        <dbReference type="ARBA" id="ARBA00023015"/>
    </source>
</evidence>
<keyword evidence="2 4" id="KW-0238">DNA-binding</keyword>
<dbReference type="InterPro" id="IPR036271">
    <property type="entry name" value="Tet_transcr_reg_TetR-rel_C_sf"/>
</dbReference>
<keyword evidence="1" id="KW-0805">Transcription regulation</keyword>
<dbReference type="STRING" id="29349.CLOTH_16450"/>
<dbReference type="PROSITE" id="PS50977">
    <property type="entry name" value="HTH_TETR_2"/>
    <property type="match status" value="1"/>
</dbReference>
<proteinExistence type="predicted"/>
<dbReference type="PANTHER" id="PTHR43479:SF11">
    <property type="entry name" value="ACREF_ENVCD OPERON REPRESSOR-RELATED"/>
    <property type="match status" value="1"/>
</dbReference>
<accession>A0A1V4I6G5</accession>
<gene>
    <name evidence="6" type="primary">mtrR</name>
    <name evidence="6" type="ORF">CLOTH_16450</name>
</gene>
<comment type="caution">
    <text evidence="6">The sequence shown here is derived from an EMBL/GenBank/DDBJ whole genome shotgun (WGS) entry which is preliminary data.</text>
</comment>
<protein>
    <submittedName>
        <fullName evidence="6">HTH-type transcriptional regulator MtrR</fullName>
    </submittedName>
</protein>
<evidence type="ECO:0000259" key="5">
    <source>
        <dbReference type="PROSITE" id="PS50977"/>
    </source>
</evidence>
<dbReference type="SUPFAM" id="SSF48498">
    <property type="entry name" value="Tetracyclin repressor-like, C-terminal domain"/>
    <property type="match status" value="1"/>
</dbReference>
<sequence>MQEKEKTFEKKSELIDAAINEFSERGYENASLNNILKQAGISKGTFYYHFKNKEALYIYLIGILIDEKKEFLKNNVSYDVFSKDIFTIFEELTKAGMKFANKSPSISKFSESFIKEKENEIYKKVFEKYNFQNDDYMNALIENAYSKGEFREDLPKEFIKSIVSYLFTNITNITSVSKMNDYEEVINNLIKFMKNGLSR</sequence>
<dbReference type="PROSITE" id="PS01081">
    <property type="entry name" value="HTH_TETR_1"/>
    <property type="match status" value="1"/>
</dbReference>
<feature type="domain" description="HTH tetR-type" evidence="5">
    <location>
        <begin position="8"/>
        <end position="68"/>
    </location>
</feature>